<feature type="transmembrane region" description="Helical" evidence="7">
    <location>
        <begin position="147"/>
        <end position="167"/>
    </location>
</feature>
<dbReference type="OrthoDB" id="9986881at2759"/>
<dbReference type="Gene3D" id="1.20.1250.20">
    <property type="entry name" value="MFS general substrate transporter like domains"/>
    <property type="match status" value="1"/>
</dbReference>
<dbReference type="InParanoid" id="E5AE21"/>
<dbReference type="STRING" id="985895.E5AE21"/>
<evidence type="ECO:0000256" key="1">
    <source>
        <dbReference type="ARBA" id="ARBA00004141"/>
    </source>
</evidence>
<reference evidence="10" key="1">
    <citation type="journal article" date="2011" name="Nat. Commun.">
        <title>Effector diversification within compartments of the Leptosphaeria maculans genome affected by Repeat-Induced Point mutations.</title>
        <authorList>
            <person name="Rouxel T."/>
            <person name="Grandaubert J."/>
            <person name="Hane J.K."/>
            <person name="Hoede C."/>
            <person name="van de Wouw A.P."/>
            <person name="Couloux A."/>
            <person name="Dominguez V."/>
            <person name="Anthouard V."/>
            <person name="Bally P."/>
            <person name="Bourras S."/>
            <person name="Cozijnsen A.J."/>
            <person name="Ciuffetti L.M."/>
            <person name="Degrave A."/>
            <person name="Dilmaghani A."/>
            <person name="Duret L."/>
            <person name="Fudal I."/>
            <person name="Goodwin S.B."/>
            <person name="Gout L."/>
            <person name="Glaser N."/>
            <person name="Linglin J."/>
            <person name="Kema G.H.J."/>
            <person name="Lapalu N."/>
            <person name="Lawrence C.B."/>
            <person name="May K."/>
            <person name="Meyer M."/>
            <person name="Ollivier B."/>
            <person name="Poulain J."/>
            <person name="Schoch C.L."/>
            <person name="Simon A."/>
            <person name="Spatafora J.W."/>
            <person name="Stachowiak A."/>
            <person name="Turgeon B.G."/>
            <person name="Tyler B.M."/>
            <person name="Vincent D."/>
            <person name="Weissenbach J."/>
            <person name="Amselem J."/>
            <person name="Quesneville H."/>
            <person name="Oliver R.P."/>
            <person name="Wincker P."/>
            <person name="Balesdent M.-H."/>
            <person name="Howlett B.J."/>
        </authorList>
    </citation>
    <scope>NUCLEOTIDE SEQUENCE [LARGE SCALE GENOMIC DNA]</scope>
    <source>
        <strain evidence="10">JN3 / isolate v23.1.3 / race Av1-4-5-6-7-8</strain>
    </source>
</reference>
<comment type="subcellular location">
    <subcellularLocation>
        <location evidence="1">Membrane</location>
        <topology evidence="1">Multi-pass membrane protein</topology>
    </subcellularLocation>
</comment>
<dbReference type="EMBL" id="FP929139">
    <property type="protein sequence ID" value="CBY01460.1"/>
    <property type="molecule type" value="Genomic_DNA"/>
</dbReference>
<evidence type="ECO:0000256" key="5">
    <source>
        <dbReference type="ARBA" id="ARBA00023136"/>
    </source>
</evidence>
<sequence>MMRGIVAGWHRLDDSRHPRRKKRNDATRSFCLQPFSPHLSICRQWKPNDQWRARHNTNLAIDGTRNKRIVTSTATMQEEDQHILRNEARANPDEYATWDPNDQKPLPNLGAGKPFPPPLPDREEYVVEFDGVHDPLHPQNWPMSKKLYIGAMLAFDALAATMGSSIFSAATAPVSREFGVVRVVGTLGTSLFVFGYAFGPLMWAPFSELSGRKPPLILAALGFAIFSIAVAAAKDLQTLLICRFFAGVFGSSPLAIVAAVFADMFDNRLRGLAVAVFSVTVFMGPLLAPFIWSFITESELGWRWTEYVSGIMGFVAFGLLLCFMEETYPPVVLVQKASELRRRTRNWGIHAKQEEIEIDFKELIIQNVSRPMRILFTEPIVFLITFYMSFIYGLLYLFLTAYALVFQGVYGWSSGVAGVVYYGMVVGEMIAFIVIGGEIGE</sequence>
<dbReference type="InterPro" id="IPR011701">
    <property type="entry name" value="MFS"/>
</dbReference>
<dbReference type="InterPro" id="IPR020846">
    <property type="entry name" value="MFS_dom"/>
</dbReference>
<dbReference type="OMA" id="AYIPSFM"/>
<feature type="region of interest" description="Disordered" evidence="6">
    <location>
        <begin position="1"/>
        <end position="25"/>
    </location>
</feature>
<feature type="domain" description="Major facilitator superfamily (MFS) profile" evidence="8">
    <location>
        <begin position="149"/>
        <end position="441"/>
    </location>
</feature>
<feature type="transmembrane region" description="Helical" evidence="7">
    <location>
        <begin position="272"/>
        <end position="295"/>
    </location>
</feature>
<feature type="transmembrane region" description="Helical" evidence="7">
    <location>
        <begin position="216"/>
        <end position="233"/>
    </location>
</feature>
<protein>
    <recommendedName>
        <fullName evidence="8">Major facilitator superfamily (MFS) profile domain-containing protein</fullName>
    </recommendedName>
</protein>
<dbReference type="GO" id="GO:0005886">
    <property type="term" value="C:plasma membrane"/>
    <property type="evidence" value="ECO:0007669"/>
    <property type="project" value="TreeGrafter"/>
</dbReference>
<dbReference type="PANTHER" id="PTHR23502">
    <property type="entry name" value="MAJOR FACILITATOR SUPERFAMILY"/>
    <property type="match status" value="1"/>
</dbReference>
<feature type="transmembrane region" description="Helical" evidence="7">
    <location>
        <begin position="307"/>
        <end position="324"/>
    </location>
</feature>
<evidence type="ECO:0000256" key="4">
    <source>
        <dbReference type="ARBA" id="ARBA00022989"/>
    </source>
</evidence>
<evidence type="ECO:0000313" key="10">
    <source>
        <dbReference type="Proteomes" id="UP000002668"/>
    </source>
</evidence>
<evidence type="ECO:0000256" key="6">
    <source>
        <dbReference type="SAM" id="MobiDB-lite"/>
    </source>
</evidence>
<dbReference type="eggNOG" id="KOG0255">
    <property type="taxonomic scope" value="Eukaryota"/>
</dbReference>
<dbReference type="Pfam" id="PF07690">
    <property type="entry name" value="MFS_1"/>
    <property type="match status" value="1"/>
</dbReference>
<dbReference type="GO" id="GO:0022857">
    <property type="term" value="F:transmembrane transporter activity"/>
    <property type="evidence" value="ECO:0007669"/>
    <property type="project" value="InterPro"/>
</dbReference>
<dbReference type="AlphaFoldDB" id="E5AE21"/>
<evidence type="ECO:0000256" key="7">
    <source>
        <dbReference type="SAM" id="Phobius"/>
    </source>
</evidence>
<organism evidence="9 10">
    <name type="scientific">Leptosphaeria maculans (strain JN3 / isolate v23.1.3 / race Av1-4-5-6-7-8)</name>
    <name type="common">Blackleg fungus</name>
    <name type="synonym">Phoma lingam</name>
    <dbReference type="NCBI Taxonomy" id="985895"/>
    <lineage>
        <taxon>Eukaryota</taxon>
        <taxon>Fungi</taxon>
        <taxon>Dikarya</taxon>
        <taxon>Ascomycota</taxon>
        <taxon>Pezizomycotina</taxon>
        <taxon>Dothideomycetes</taxon>
        <taxon>Pleosporomycetidae</taxon>
        <taxon>Pleosporales</taxon>
        <taxon>Pleosporineae</taxon>
        <taxon>Leptosphaeriaceae</taxon>
        <taxon>Plenodomus</taxon>
        <taxon>Plenodomus lingam/Leptosphaeria maculans species complex</taxon>
    </lineage>
</organism>
<dbReference type="Proteomes" id="UP000002668">
    <property type="component" value="Genome"/>
</dbReference>
<name>E5AE21_LEPMJ</name>
<evidence type="ECO:0000256" key="2">
    <source>
        <dbReference type="ARBA" id="ARBA00022448"/>
    </source>
</evidence>
<evidence type="ECO:0000256" key="3">
    <source>
        <dbReference type="ARBA" id="ARBA00022692"/>
    </source>
</evidence>
<evidence type="ECO:0000259" key="8">
    <source>
        <dbReference type="PROSITE" id="PS50850"/>
    </source>
</evidence>
<feature type="transmembrane region" description="Helical" evidence="7">
    <location>
        <begin position="245"/>
        <end position="265"/>
    </location>
</feature>
<feature type="transmembrane region" description="Helical" evidence="7">
    <location>
        <begin position="419"/>
        <end position="439"/>
    </location>
</feature>
<feature type="transmembrane region" description="Helical" evidence="7">
    <location>
        <begin position="380"/>
        <end position="399"/>
    </location>
</feature>
<evidence type="ECO:0000313" key="9">
    <source>
        <dbReference type="EMBL" id="CBY01460.1"/>
    </source>
</evidence>
<dbReference type="PROSITE" id="PS50850">
    <property type="entry name" value="MFS"/>
    <property type="match status" value="1"/>
</dbReference>
<dbReference type="InterPro" id="IPR036259">
    <property type="entry name" value="MFS_trans_sf"/>
</dbReference>
<dbReference type="PANTHER" id="PTHR23502:SF31">
    <property type="entry name" value="POLYAMINE TRANSPORTER 1"/>
    <property type="match status" value="1"/>
</dbReference>
<keyword evidence="3 7" id="KW-0812">Transmembrane</keyword>
<dbReference type="VEuPathDB" id="FungiDB:LEMA_P002470.1"/>
<keyword evidence="4 7" id="KW-1133">Transmembrane helix</keyword>
<keyword evidence="10" id="KW-1185">Reference proteome</keyword>
<dbReference type="HOGENOM" id="CLU_621237_0_0_1"/>
<gene>
    <name evidence="9" type="ORF">LEMA_P002470.1</name>
</gene>
<feature type="transmembrane region" description="Helical" evidence="7">
    <location>
        <begin position="179"/>
        <end position="204"/>
    </location>
</feature>
<keyword evidence="2" id="KW-0813">Transport</keyword>
<dbReference type="SUPFAM" id="SSF103473">
    <property type="entry name" value="MFS general substrate transporter"/>
    <property type="match status" value="1"/>
</dbReference>
<keyword evidence="5 7" id="KW-0472">Membrane</keyword>
<accession>E5AE21</accession>
<proteinExistence type="predicted"/>